<name>A0A9X3DFR1_9SPHI</name>
<sequence>MEYTSSIKSFTQLSPEELYQIMKLRIEVFIIEQECFYQDADDKDQYCHHLMLWNEENLVAYARLVPAGLSFTEVSIGRVITNADVRGTGTGKILMKSAIAECKTLFGDVPIRIGAQTYAKAFYSGLGFEDTKIEFMEDGIPHLEMLYR</sequence>
<dbReference type="PROSITE" id="PS51186">
    <property type="entry name" value="GNAT"/>
    <property type="match status" value="1"/>
</dbReference>
<keyword evidence="2" id="KW-0012">Acyltransferase</keyword>
<keyword evidence="3" id="KW-1185">Reference proteome</keyword>
<dbReference type="AlphaFoldDB" id="A0A9X3DFR1"/>
<dbReference type="InterPro" id="IPR016181">
    <property type="entry name" value="Acyl_CoA_acyltransferase"/>
</dbReference>
<dbReference type="Gene3D" id="3.40.630.30">
    <property type="match status" value="1"/>
</dbReference>
<dbReference type="CDD" id="cd04301">
    <property type="entry name" value="NAT_SF"/>
    <property type="match status" value="1"/>
</dbReference>
<dbReference type="SUPFAM" id="SSF55729">
    <property type="entry name" value="Acyl-CoA N-acyltransferases (Nat)"/>
    <property type="match status" value="1"/>
</dbReference>
<evidence type="ECO:0000313" key="2">
    <source>
        <dbReference type="EMBL" id="MCX3266330.1"/>
    </source>
</evidence>
<protein>
    <submittedName>
        <fullName evidence="2">GNAT family N-acetyltransferase</fullName>
        <ecNumber evidence="2">2.3.1.-</ecNumber>
    </submittedName>
</protein>
<dbReference type="EC" id="2.3.1.-" evidence="2"/>
<dbReference type="InterPro" id="IPR000182">
    <property type="entry name" value="GNAT_dom"/>
</dbReference>
<keyword evidence="2" id="KW-0808">Transferase</keyword>
<dbReference type="Proteomes" id="UP001142592">
    <property type="component" value="Unassembled WGS sequence"/>
</dbReference>
<proteinExistence type="predicted"/>
<reference evidence="2" key="1">
    <citation type="submission" date="2022-11" db="EMBL/GenBank/DDBJ databases">
        <authorList>
            <person name="Graham C."/>
            <person name="Newman J.D."/>
        </authorList>
    </citation>
    <scope>NUCLEOTIDE SEQUENCE</scope>
    <source>
        <strain evidence="2">DSM 19486</strain>
    </source>
</reference>
<accession>A0A9X3DFR1</accession>
<dbReference type="EMBL" id="JAPJUH010000005">
    <property type="protein sequence ID" value="MCX3266330.1"/>
    <property type="molecule type" value="Genomic_DNA"/>
</dbReference>
<dbReference type="RefSeq" id="WP_010602836.1">
    <property type="nucleotide sequence ID" value="NZ_JAPJUH010000005.1"/>
</dbReference>
<organism evidence="2 3">
    <name type="scientific">Pedobacter agri</name>
    <dbReference type="NCBI Taxonomy" id="454586"/>
    <lineage>
        <taxon>Bacteria</taxon>
        <taxon>Pseudomonadati</taxon>
        <taxon>Bacteroidota</taxon>
        <taxon>Sphingobacteriia</taxon>
        <taxon>Sphingobacteriales</taxon>
        <taxon>Sphingobacteriaceae</taxon>
        <taxon>Pedobacter</taxon>
    </lineage>
</organism>
<dbReference type="Pfam" id="PF13673">
    <property type="entry name" value="Acetyltransf_10"/>
    <property type="match status" value="1"/>
</dbReference>
<feature type="domain" description="N-acetyltransferase" evidence="1">
    <location>
        <begin position="8"/>
        <end position="148"/>
    </location>
</feature>
<comment type="caution">
    <text evidence="2">The sequence shown here is derived from an EMBL/GenBank/DDBJ whole genome shotgun (WGS) entry which is preliminary data.</text>
</comment>
<evidence type="ECO:0000259" key="1">
    <source>
        <dbReference type="PROSITE" id="PS51186"/>
    </source>
</evidence>
<dbReference type="GO" id="GO:0016747">
    <property type="term" value="F:acyltransferase activity, transferring groups other than amino-acyl groups"/>
    <property type="evidence" value="ECO:0007669"/>
    <property type="project" value="InterPro"/>
</dbReference>
<evidence type="ECO:0000313" key="3">
    <source>
        <dbReference type="Proteomes" id="UP001142592"/>
    </source>
</evidence>
<gene>
    <name evidence="2" type="ORF">OQZ29_16340</name>
</gene>